<dbReference type="EMBL" id="KU862660">
    <property type="protein sequence ID" value="ANA49164.1"/>
    <property type="molecule type" value="Genomic_DNA"/>
</dbReference>
<reference evidence="2 3" key="1">
    <citation type="submission" date="2016-03" db="EMBL/GenBank/DDBJ databases">
        <title>Characterization of pf16 and phiPMW: Two novel phages infecting Pseudomonas putida PpG1.</title>
        <authorList>
            <person name="Magill D.J."/>
            <person name="Krylov V.N."/>
            <person name="Allen C.C.R."/>
            <person name="McGrath J.W."/>
            <person name="Quinn J.P."/>
            <person name="Kulakov L.A."/>
        </authorList>
    </citation>
    <scope>NUCLEOTIDE SEQUENCE [LARGE SCALE GENOMIC DNA]</scope>
</reference>
<keyword evidence="1" id="KW-0812">Transmembrane</keyword>
<organism evidence="2 3">
    <name type="scientific">Pseudomonas phage phiPMW</name>
    <dbReference type="NCBI Taxonomy" id="1815582"/>
    <lineage>
        <taxon>Viruses</taxon>
        <taxon>Duplodnaviria</taxon>
        <taxon>Heunggongvirae</taxon>
        <taxon>Uroviricota</taxon>
        <taxon>Caudoviricetes</taxon>
        <taxon>Plaisancevirus</taxon>
        <taxon>Plaisancevirus PMW</taxon>
    </lineage>
</organism>
<dbReference type="Proteomes" id="UP000223738">
    <property type="component" value="Segment"/>
</dbReference>
<evidence type="ECO:0000313" key="3">
    <source>
        <dbReference type="Proteomes" id="UP000223738"/>
    </source>
</evidence>
<feature type="transmembrane region" description="Helical" evidence="1">
    <location>
        <begin position="7"/>
        <end position="27"/>
    </location>
</feature>
<evidence type="ECO:0000256" key="1">
    <source>
        <dbReference type="SAM" id="Phobius"/>
    </source>
</evidence>
<keyword evidence="3" id="KW-1185">Reference proteome</keyword>
<name>A0A1S5R181_9CAUD</name>
<keyword evidence="1" id="KW-0472">Membrane</keyword>
<protein>
    <submittedName>
        <fullName evidence="2">Uncharacterized protein</fullName>
    </submittedName>
</protein>
<sequence>MNSRQHFTLMVGVGVGFVVLVLGAMYAPPKPLPPPAPPKVVQKGDTKTVRDNAMYAKVFDSCMDKYSNPSQCRYTAEEASNTEQYWDGSKWVKFNYNLKGE</sequence>
<accession>A0A1S5R181</accession>
<keyword evidence="1" id="KW-1133">Transmembrane helix</keyword>
<evidence type="ECO:0000313" key="2">
    <source>
        <dbReference type="EMBL" id="ANA49164.1"/>
    </source>
</evidence>
<proteinExistence type="predicted"/>
<gene>
    <name evidence="2" type="ORF">PMW_39</name>
</gene>